<feature type="domain" description="Helicase ATP-binding" evidence="10">
    <location>
        <begin position="1239"/>
        <end position="1414"/>
    </location>
</feature>
<dbReference type="InterPro" id="IPR001650">
    <property type="entry name" value="Helicase_C-like"/>
</dbReference>
<dbReference type="GO" id="GO:0005524">
    <property type="term" value="F:ATP binding"/>
    <property type="evidence" value="ECO:0007669"/>
    <property type="project" value="UniProtKB-KW"/>
</dbReference>
<evidence type="ECO:0000256" key="8">
    <source>
        <dbReference type="ARBA" id="ARBA00023242"/>
    </source>
</evidence>
<evidence type="ECO:0008006" key="14">
    <source>
        <dbReference type="Google" id="ProtNLM"/>
    </source>
</evidence>
<evidence type="ECO:0000256" key="3">
    <source>
        <dbReference type="ARBA" id="ARBA00022741"/>
    </source>
</evidence>
<organism evidence="12 13">
    <name type="scientific">Amphimedon queenslandica</name>
    <name type="common">Sponge</name>
    <dbReference type="NCBI Taxonomy" id="400682"/>
    <lineage>
        <taxon>Eukaryota</taxon>
        <taxon>Metazoa</taxon>
        <taxon>Porifera</taxon>
        <taxon>Demospongiae</taxon>
        <taxon>Heteroscleromorpha</taxon>
        <taxon>Haplosclerida</taxon>
        <taxon>Niphatidae</taxon>
        <taxon>Amphimedon</taxon>
    </lineage>
</organism>
<dbReference type="GO" id="GO:0017025">
    <property type="term" value="F:TBP-class protein binding"/>
    <property type="evidence" value="ECO:0007669"/>
    <property type="project" value="InterPro"/>
</dbReference>
<dbReference type="Gene3D" id="1.25.10.10">
    <property type="entry name" value="Leucine-rich Repeat Variant"/>
    <property type="match status" value="2"/>
</dbReference>
<dbReference type="SUPFAM" id="SSF48371">
    <property type="entry name" value="ARM repeat"/>
    <property type="match status" value="1"/>
</dbReference>
<dbReference type="InterPro" id="IPR016024">
    <property type="entry name" value="ARM-type_fold"/>
</dbReference>
<evidence type="ECO:0000256" key="9">
    <source>
        <dbReference type="SAM" id="MobiDB-lite"/>
    </source>
</evidence>
<feature type="region of interest" description="Disordered" evidence="9">
    <location>
        <begin position="200"/>
        <end position="241"/>
    </location>
</feature>
<dbReference type="KEGG" id="aqu:100641579"/>
<dbReference type="EnsemblMetazoa" id="XM_019996765.1">
    <property type="protein sequence ID" value="XP_019852324.1"/>
    <property type="gene ID" value="LOC100641579"/>
</dbReference>
<dbReference type="SUPFAM" id="SSF52540">
    <property type="entry name" value="P-loop containing nucleoside triphosphate hydrolases"/>
    <property type="match status" value="2"/>
</dbReference>
<dbReference type="GO" id="GO:0003677">
    <property type="term" value="F:DNA binding"/>
    <property type="evidence" value="ECO:0007669"/>
    <property type="project" value="UniProtKB-KW"/>
</dbReference>
<dbReference type="Gene3D" id="3.40.50.10810">
    <property type="entry name" value="Tandem AAA-ATPase domain"/>
    <property type="match status" value="1"/>
</dbReference>
<dbReference type="PROSITE" id="PS51194">
    <property type="entry name" value="HELICASE_CTER"/>
    <property type="match status" value="1"/>
</dbReference>
<gene>
    <name evidence="12" type="primary">100641579</name>
</gene>
<dbReference type="InterPro" id="IPR038718">
    <property type="entry name" value="SNF2-like_sf"/>
</dbReference>
<dbReference type="Pfam" id="PF12054">
    <property type="entry name" value="DUF3535"/>
    <property type="match status" value="1"/>
</dbReference>
<dbReference type="GO" id="GO:0004386">
    <property type="term" value="F:helicase activity"/>
    <property type="evidence" value="ECO:0007669"/>
    <property type="project" value="UniProtKB-KW"/>
</dbReference>
<evidence type="ECO:0000313" key="12">
    <source>
        <dbReference type="EnsemblMetazoa" id="XP_019852324.1"/>
    </source>
</evidence>
<evidence type="ECO:0000256" key="4">
    <source>
        <dbReference type="ARBA" id="ARBA00022801"/>
    </source>
</evidence>
<protein>
    <recommendedName>
        <fullName evidence="14">TATA-binding protein-associated factor 172</fullName>
    </recommendedName>
</protein>
<dbReference type="FunFam" id="3.40.50.300:FF:000428">
    <property type="entry name" value="TATA-binding protein-associated factor 172"/>
    <property type="match status" value="1"/>
</dbReference>
<name>A0AAN0J5N9_AMPQE</name>
<keyword evidence="7" id="KW-0238">DNA-binding</keyword>
<dbReference type="SMART" id="SM00487">
    <property type="entry name" value="DEXDc"/>
    <property type="match status" value="1"/>
</dbReference>
<proteinExistence type="predicted"/>
<dbReference type="InterPro" id="IPR044078">
    <property type="entry name" value="Mot1_ATP-bd"/>
</dbReference>
<dbReference type="Gene3D" id="3.40.50.300">
    <property type="entry name" value="P-loop containing nucleotide triphosphate hydrolases"/>
    <property type="match status" value="1"/>
</dbReference>
<dbReference type="FunFam" id="3.40.50.10810:FF:000009">
    <property type="entry name" value="B-TFIID TATA-box-binding protein-associated factor 1"/>
    <property type="match status" value="1"/>
</dbReference>
<keyword evidence="2" id="KW-0677">Repeat</keyword>
<dbReference type="GO" id="GO:0005634">
    <property type="term" value="C:nucleus"/>
    <property type="evidence" value="ECO:0007669"/>
    <property type="project" value="UniProtKB-SubCell"/>
</dbReference>
<dbReference type="InterPro" id="IPR000330">
    <property type="entry name" value="SNF2_N"/>
</dbReference>
<feature type="compositionally biased region" description="Basic residues" evidence="9">
    <location>
        <begin position="204"/>
        <end position="216"/>
    </location>
</feature>
<reference evidence="13" key="1">
    <citation type="journal article" date="2010" name="Nature">
        <title>The Amphimedon queenslandica genome and the evolution of animal complexity.</title>
        <authorList>
            <person name="Srivastava M."/>
            <person name="Simakov O."/>
            <person name="Chapman J."/>
            <person name="Fahey B."/>
            <person name="Gauthier M.E."/>
            <person name="Mitros T."/>
            <person name="Richards G.S."/>
            <person name="Conaco C."/>
            <person name="Dacre M."/>
            <person name="Hellsten U."/>
            <person name="Larroux C."/>
            <person name="Putnam N.H."/>
            <person name="Stanke M."/>
            <person name="Adamska M."/>
            <person name="Darling A."/>
            <person name="Degnan S.M."/>
            <person name="Oakley T.H."/>
            <person name="Plachetzki D.C."/>
            <person name="Zhai Y."/>
            <person name="Adamski M."/>
            <person name="Calcino A."/>
            <person name="Cummins S.F."/>
            <person name="Goodstein D.M."/>
            <person name="Harris C."/>
            <person name="Jackson D.J."/>
            <person name="Leys S.P."/>
            <person name="Shu S."/>
            <person name="Woodcroft B.J."/>
            <person name="Vervoort M."/>
            <person name="Kosik K.S."/>
            <person name="Manning G."/>
            <person name="Degnan B.M."/>
            <person name="Rokhsar D.S."/>
        </authorList>
    </citation>
    <scope>NUCLEOTIDE SEQUENCE [LARGE SCALE GENOMIC DNA]</scope>
</reference>
<evidence type="ECO:0000313" key="13">
    <source>
        <dbReference type="Proteomes" id="UP000007879"/>
    </source>
</evidence>
<keyword evidence="6" id="KW-0067">ATP-binding</keyword>
<accession>A0AAN0J5N9</accession>
<evidence type="ECO:0000259" key="11">
    <source>
        <dbReference type="PROSITE" id="PS51194"/>
    </source>
</evidence>
<dbReference type="InterPro" id="IPR044972">
    <property type="entry name" value="Mot1"/>
</dbReference>
<keyword evidence="5" id="KW-0347">Helicase</keyword>
<feature type="region of interest" description="Disordered" evidence="9">
    <location>
        <begin position="947"/>
        <end position="979"/>
    </location>
</feature>
<evidence type="ECO:0000256" key="5">
    <source>
        <dbReference type="ARBA" id="ARBA00022806"/>
    </source>
</evidence>
<sequence>MATRLDRLWVLLECGSTPVTRKAAAQQIGEIQKLHPHEFNNLLRKVCQYLSSKNWDSRVAAAQAVEAIVKNVKHWNPPFNNKDEEKDAFKTSEQLSFETFDITQVLKYGTPLLSSTGDEYNQLENDVEYQKMTQKEKATYHRQQLKQKLGLVSQGKVFSTGLEQLFDDNDLLTNFKKQTKPLKQSNVEIHELTALSGMSARERNRAKRKVKMASRKVARDKEKAAECDNDPTPPTSKRLKTSSVMVDQAEGSNKIIIDQVPDTEAFFDESDEWPFTWFCEFMFQQLFNPQWEVRHGAGSALREVIKQHGDTAGILSTTPTEQRITVNQNWLSDAAIRIICVFALDRFADFVSDQVVAPVRATCAQVLGIICKELSDENIYKLINLLLILSQQDLWEIRHSTLLGLQHLLAARMDVSINILPVVGECIIKGLQDNDDDVRSVAARALLPVADHLHTSFNDRLVMLVHILWDSLLHLDDLSSSTAAVMDLLSCLLTYLPKYKSNNEEVSSLLSGSSLSLLVPRLYPFLNHTIHTVRGSCLKTINNLIMIPNEGATPNKETSLWLEAILNELLNNLFIRLALEGDSGVGNVAFEVWNRVVSLVDGSKLCEILSKTLMNWLSILVTPPIQSIDLSLLNGLAGDVYLGGCLGVESISVKEQAAFKARVTCSKCIGLLVGSIPSSSHALLSTPVSQMLSSNSSICKILASLLITYWKDAPPQPDIITSLTSSLTEYCVYEEVTPFMASLQKDCYVLVSGLEKKGIDVSGGINPSLYSVEFAVQLAGSTYSKGIETLTLTDEEKQDFESYHRNLLTSIGQYQEYHSSLQLLVQTTAAGSLISLSSLPPKLNPIIRPLMDSIKTHSDPLLQSLTSQWLSVLLELSIDRTPSPNNKIIKNLAGYLCCDSSHTPPIKPADGTGQEQSTHTHQKKDSSNSISWSITDGIISLMKNNKQVSKSLKSRRGPGRPAGSNREANGSSGLTGSNNEQNLLSVQRSGGEAGLSALVGHFGSELFTKLPQLWSLINDPLSNIRNESKVFTDDDMKAAAAIVNGLQIFETLCPAILDSTIKERFFSLLPSLLSCVLSPFTAIRHMGARCTAALAIINIHEVLMFFMDEILPFLGDTKNIENRQGAIEVIACFIDTLDINILWYVVLLVMPVLGRMSDQDNSVRLMASHCFAKLVALMPLESGAVDPAGVSQVLVDKRNKERKFLEQLLNPSKLDNYKVPVPIKAELRKYQQDGINWLAFLNKYQVHGILCDDMGLGKTLQSICIIAGDTFDRKKQYEATGHPDCSPLPSIVICPPTLTGHWYYEVKKFCELEHLNPIQYCGPPAVRGRLQKVVSDYDLVIVSYDIVRNDIDFFSGIHWNYCVLDEGHIIKNTKTKVTKAVKSLLANHRLILSGTPIQNNVLELWSLFDFLMPGFLGTEQHFNIRYGHPIVLSRDAKSSSKEQEAGALAMEALHRQVLPFLLRRMKEDVLQDLPPKIIQDYHCDLSPLQVLLYEDFAQSRAKQNVEDTVYEGTAGADDSEPPEKKKKKSNPAQGHVFQALQYLRKVCNHPLLVVNKDHPLYDNVMKFLNKDNTTLHDITHSAKLLALKQLLNECGIGTNDVDSLSDACIDGGGSVVSQHRVLLFCQYKTILDIIERDLLKVHMPSVTYLRLDGSVPPKDRHDLVHRFNMDPSIDLLLLTTHVGGLGLNLTGADTVIFFEHDWNPTKDLQAMDRAHRIGQKRVVNVYRLITRGTLEEKIMSLQKFKLNIANTVVTQENNSLLSMNTSDFLDLFQLGEGKGAASSSTAPSTGGSLEAGIGGIGGGGLKSILDNLPDLWDDNQYDTEYNIENFMNSLKTDQ</sequence>
<keyword evidence="8" id="KW-0539">Nucleus</keyword>
<feature type="compositionally biased region" description="Polar residues" evidence="9">
    <location>
        <begin position="966"/>
        <end position="979"/>
    </location>
</feature>
<dbReference type="PANTHER" id="PTHR36498">
    <property type="entry name" value="TATA-BINDING PROTEIN-ASSOCIATED FACTOR 172"/>
    <property type="match status" value="1"/>
</dbReference>
<comment type="subcellular location">
    <subcellularLocation>
        <location evidence="1">Nucleus</location>
    </subcellularLocation>
</comment>
<keyword evidence="3" id="KW-0547">Nucleotide-binding</keyword>
<dbReference type="PROSITE" id="PS51192">
    <property type="entry name" value="HELICASE_ATP_BIND_1"/>
    <property type="match status" value="1"/>
</dbReference>
<dbReference type="InterPro" id="IPR022707">
    <property type="entry name" value="Mot1_central_dom"/>
</dbReference>
<evidence type="ECO:0000259" key="10">
    <source>
        <dbReference type="PROSITE" id="PS51192"/>
    </source>
</evidence>
<feature type="region of interest" description="Disordered" evidence="9">
    <location>
        <begin position="905"/>
        <end position="929"/>
    </location>
</feature>
<evidence type="ECO:0000256" key="6">
    <source>
        <dbReference type="ARBA" id="ARBA00022840"/>
    </source>
</evidence>
<evidence type="ECO:0000256" key="7">
    <source>
        <dbReference type="ARBA" id="ARBA00023125"/>
    </source>
</evidence>
<evidence type="ECO:0000256" key="1">
    <source>
        <dbReference type="ARBA" id="ARBA00004123"/>
    </source>
</evidence>
<keyword evidence="13" id="KW-1185">Reference proteome</keyword>
<feature type="compositionally biased region" description="Basic and acidic residues" evidence="9">
    <location>
        <begin position="217"/>
        <end position="226"/>
    </location>
</feature>
<evidence type="ECO:0000256" key="2">
    <source>
        <dbReference type="ARBA" id="ARBA00022737"/>
    </source>
</evidence>
<feature type="region of interest" description="Disordered" evidence="9">
    <location>
        <begin position="1512"/>
        <end position="1531"/>
    </location>
</feature>
<dbReference type="Proteomes" id="UP000007879">
    <property type="component" value="Unassembled WGS sequence"/>
</dbReference>
<reference evidence="12" key="2">
    <citation type="submission" date="2024-06" db="UniProtKB">
        <authorList>
            <consortium name="EnsemblMetazoa"/>
        </authorList>
    </citation>
    <scope>IDENTIFICATION</scope>
</reference>
<dbReference type="Pfam" id="PF00271">
    <property type="entry name" value="Helicase_C"/>
    <property type="match status" value="1"/>
</dbReference>
<dbReference type="Pfam" id="PF00176">
    <property type="entry name" value="SNF2-rel_dom"/>
    <property type="match status" value="1"/>
</dbReference>
<dbReference type="InterPro" id="IPR027417">
    <property type="entry name" value="P-loop_NTPase"/>
</dbReference>
<dbReference type="PANTHER" id="PTHR36498:SF1">
    <property type="entry name" value="TATA-BINDING PROTEIN-ASSOCIATED FACTOR 172"/>
    <property type="match status" value="1"/>
</dbReference>
<keyword evidence="4" id="KW-0378">Hydrolase</keyword>
<dbReference type="InterPro" id="IPR011989">
    <property type="entry name" value="ARM-like"/>
</dbReference>
<dbReference type="GO" id="GO:0016887">
    <property type="term" value="F:ATP hydrolysis activity"/>
    <property type="evidence" value="ECO:0007669"/>
    <property type="project" value="InterPro"/>
</dbReference>
<dbReference type="CDD" id="cd18793">
    <property type="entry name" value="SF2_C_SNF"/>
    <property type="match status" value="1"/>
</dbReference>
<dbReference type="SMART" id="SM00490">
    <property type="entry name" value="HELICc"/>
    <property type="match status" value="1"/>
</dbReference>
<dbReference type="CDD" id="cd17999">
    <property type="entry name" value="DEXHc_Mot1"/>
    <property type="match status" value="1"/>
</dbReference>
<dbReference type="InterPro" id="IPR014001">
    <property type="entry name" value="Helicase_ATP-bd"/>
</dbReference>
<feature type="domain" description="Helicase C-terminal" evidence="11">
    <location>
        <begin position="1600"/>
        <end position="1760"/>
    </location>
</feature>
<dbReference type="InterPro" id="IPR049730">
    <property type="entry name" value="SNF2/RAD54-like_C"/>
</dbReference>